<dbReference type="SUPFAM" id="SSF55008">
    <property type="entry name" value="HMA, heavy metal-associated domain"/>
    <property type="match status" value="1"/>
</dbReference>
<evidence type="ECO:0000259" key="2">
    <source>
        <dbReference type="PROSITE" id="PS50846"/>
    </source>
</evidence>
<feature type="chain" id="PRO_5026787927" description="HMA domain-containing protein" evidence="1">
    <location>
        <begin position="22"/>
        <end position="154"/>
    </location>
</feature>
<evidence type="ECO:0000256" key="1">
    <source>
        <dbReference type="SAM" id="SignalP"/>
    </source>
</evidence>
<sequence length="154" mass="16723">MKTIIFSIVFVCAGFIQTAFATKNHYETATFKVSGMCEMCKNRIETALKANTAVQSATWDADTKVVTVVYNPHAATVDQLQQLVADAGHDTEKIKATDAAYKALPKCCQFNNADKNCCAKKCCKKKACVKDCCTAECTTDKACTKDCCQAACCK</sequence>
<dbReference type="AlphaFoldDB" id="A0A6N4SVV8"/>
<protein>
    <recommendedName>
        <fullName evidence="2">HMA domain-containing protein</fullName>
    </recommendedName>
</protein>
<dbReference type="Pfam" id="PF00403">
    <property type="entry name" value="HMA"/>
    <property type="match status" value="1"/>
</dbReference>
<dbReference type="GO" id="GO:0046872">
    <property type="term" value="F:metal ion binding"/>
    <property type="evidence" value="ECO:0007669"/>
    <property type="project" value="InterPro"/>
</dbReference>
<proteinExistence type="predicted"/>
<dbReference type="CDD" id="cd00371">
    <property type="entry name" value="HMA"/>
    <property type="match status" value="1"/>
</dbReference>
<organism evidence="3 4">
    <name type="scientific">Cytophaga hutchinsonii (strain ATCC 33406 / DSM 1761 / CIP 103989 / NBRC 15051 / NCIMB 9469 / D465)</name>
    <dbReference type="NCBI Taxonomy" id="269798"/>
    <lineage>
        <taxon>Bacteria</taxon>
        <taxon>Pseudomonadati</taxon>
        <taxon>Bacteroidota</taxon>
        <taxon>Cytophagia</taxon>
        <taxon>Cytophagales</taxon>
        <taxon>Cytophagaceae</taxon>
        <taxon>Cytophaga</taxon>
    </lineage>
</organism>
<dbReference type="RefSeq" id="WP_011586671.1">
    <property type="nucleotide sequence ID" value="NC_008255.1"/>
</dbReference>
<dbReference type="PROSITE" id="PS50846">
    <property type="entry name" value="HMA_2"/>
    <property type="match status" value="1"/>
</dbReference>
<gene>
    <name evidence="3" type="ordered locus">CHU_3324</name>
</gene>
<feature type="domain" description="HMA" evidence="2">
    <location>
        <begin position="26"/>
        <end position="92"/>
    </location>
</feature>
<dbReference type="OrthoDB" id="5513217at2"/>
<name>A0A6N4SVV8_CYTH3</name>
<dbReference type="Proteomes" id="UP000001822">
    <property type="component" value="Chromosome"/>
</dbReference>
<dbReference type="KEGG" id="chu:CHU_3324"/>
<keyword evidence="1" id="KW-0732">Signal</keyword>
<dbReference type="Gene3D" id="3.30.70.100">
    <property type="match status" value="1"/>
</dbReference>
<dbReference type="InterPro" id="IPR036163">
    <property type="entry name" value="HMA_dom_sf"/>
</dbReference>
<reference evidence="3 4" key="1">
    <citation type="journal article" date="2007" name="Appl. Environ. Microbiol.">
        <title>Genome sequence of the cellulolytic gliding bacterium Cytophaga hutchinsonii.</title>
        <authorList>
            <person name="Xie G."/>
            <person name="Bruce D.C."/>
            <person name="Challacombe J.F."/>
            <person name="Chertkov O."/>
            <person name="Detter J.C."/>
            <person name="Gilna P."/>
            <person name="Han C.S."/>
            <person name="Lucas S."/>
            <person name="Misra M."/>
            <person name="Myers G.L."/>
            <person name="Richardson P."/>
            <person name="Tapia R."/>
            <person name="Thayer N."/>
            <person name="Thompson L.S."/>
            <person name="Brettin T.S."/>
            <person name="Henrissat B."/>
            <person name="Wilson D.B."/>
            <person name="McBride M.J."/>
        </authorList>
    </citation>
    <scope>NUCLEOTIDE SEQUENCE [LARGE SCALE GENOMIC DNA]</scope>
    <source>
        <strain evidence="4">ATCC 33406 / DSM 1761 / CIP 103989 / NBRC 15051 / NCIMB 9469 / D465</strain>
    </source>
</reference>
<evidence type="ECO:0000313" key="4">
    <source>
        <dbReference type="Proteomes" id="UP000001822"/>
    </source>
</evidence>
<accession>A0A6N4SVV8</accession>
<dbReference type="InterPro" id="IPR006121">
    <property type="entry name" value="HMA_dom"/>
</dbReference>
<feature type="signal peptide" evidence="1">
    <location>
        <begin position="1"/>
        <end position="21"/>
    </location>
</feature>
<keyword evidence="4" id="KW-1185">Reference proteome</keyword>
<dbReference type="EMBL" id="CP000383">
    <property type="protein sequence ID" value="ABG60563.1"/>
    <property type="molecule type" value="Genomic_DNA"/>
</dbReference>
<evidence type="ECO:0000313" key="3">
    <source>
        <dbReference type="EMBL" id="ABG60563.1"/>
    </source>
</evidence>